<keyword evidence="2" id="KW-1185">Reference proteome</keyword>
<organism evidence="1 2">
    <name type="scientific">Variovorax robiniae</name>
    <dbReference type="NCBI Taxonomy" id="1836199"/>
    <lineage>
        <taxon>Bacteria</taxon>
        <taxon>Pseudomonadati</taxon>
        <taxon>Pseudomonadota</taxon>
        <taxon>Betaproteobacteria</taxon>
        <taxon>Burkholderiales</taxon>
        <taxon>Comamonadaceae</taxon>
        <taxon>Variovorax</taxon>
    </lineage>
</organism>
<protein>
    <recommendedName>
        <fullName evidence="3">Peptidase M23 domain-containing protein</fullName>
    </recommendedName>
</protein>
<sequence>MSADSPVARFDAVGSVDFTAESGILGKNVRLQRSVDSGVNDAVDARKAALDIESPDDSTIIIATPVMPNADLPARLKVRGPDARANEAYAAYTYHSTEEEDGVQTLATNYFRSLAIVEAKIPPNAFTESGGEFIARLKIARATTYSDAEIAAAQKKLDASRRLAVAKQTVSHNLPESLIECPLKEGCIETSRYNHQRYLDGKRAPHFGSDFRAGVGTSVYAPSDSSLIGGLSRDDWNIKKPAQGVSMLFGTVKGLTQVFFFHLSEIDPVFLSDNPKDPKRKVLKIGAVIGDRTYVGRTGSTGTAKAHLHVQAYTVSTEMCDGDLRSGPAFTCRKGYATVDAFEQMLATFEIVSPAEGPLTLDSKQPFVVKALDKSAARELSSEVGKAVETLTGDPTRKLCFSDTGRLIDWSTSGKEWLEDGQACTEWQCTMTGTFARRGSSEVAVTYSTAAGLLRGSFVATNGSVVARAVYGTLGCPPVADPSAVRLPRVCPHNFVKIKPGVPRLLTDFFSIDPGNDPQVRYVYVGVSFFKGETSALSLVGATSSGESTWQGRAVLPNYGFTAYGTDVFYSCQNLPQPHPARMAGVQVRLDDVNATSASLPVLVVQYQRLSANGPDCFSAGNYNLFSRVNIWDAPLPIAVEPPELELPPK</sequence>
<name>A0ABU8XJG5_9BURK</name>
<evidence type="ECO:0008006" key="3">
    <source>
        <dbReference type="Google" id="ProtNLM"/>
    </source>
</evidence>
<dbReference type="EMBL" id="JBBKZS010000051">
    <property type="protein sequence ID" value="MEJ8860013.1"/>
    <property type="molecule type" value="Genomic_DNA"/>
</dbReference>
<dbReference type="RefSeq" id="WP_340340044.1">
    <property type="nucleotide sequence ID" value="NZ_JBBKZS010000051.1"/>
</dbReference>
<evidence type="ECO:0000313" key="1">
    <source>
        <dbReference type="EMBL" id="MEJ8860013.1"/>
    </source>
</evidence>
<gene>
    <name evidence="1" type="ORF">WKW79_36115</name>
</gene>
<comment type="caution">
    <text evidence="1">The sequence shown here is derived from an EMBL/GenBank/DDBJ whole genome shotgun (WGS) entry which is preliminary data.</text>
</comment>
<dbReference type="Gene3D" id="2.70.70.10">
    <property type="entry name" value="Glucose Permease (Domain IIA)"/>
    <property type="match status" value="1"/>
</dbReference>
<accession>A0ABU8XJG5</accession>
<dbReference type="InterPro" id="IPR011055">
    <property type="entry name" value="Dup_hybrid_motif"/>
</dbReference>
<dbReference type="Proteomes" id="UP001367030">
    <property type="component" value="Unassembled WGS sequence"/>
</dbReference>
<proteinExistence type="predicted"/>
<reference evidence="1 2" key="1">
    <citation type="submission" date="2024-03" db="EMBL/GenBank/DDBJ databases">
        <title>Novel species of the genus Variovorax.</title>
        <authorList>
            <person name="Liu Q."/>
            <person name="Xin Y.-H."/>
        </authorList>
    </citation>
    <scope>NUCLEOTIDE SEQUENCE [LARGE SCALE GENOMIC DNA]</scope>
    <source>
        <strain evidence="1 2">KACC 18901</strain>
    </source>
</reference>
<evidence type="ECO:0000313" key="2">
    <source>
        <dbReference type="Proteomes" id="UP001367030"/>
    </source>
</evidence>